<comment type="caution">
    <text evidence="1">The sequence shown here is derived from an EMBL/GenBank/DDBJ whole genome shotgun (WGS) entry which is preliminary data.</text>
</comment>
<organism evidence="1 2">
    <name type="scientific">Microcystis flos-aquae TF09</name>
    <dbReference type="NCBI Taxonomy" id="2060473"/>
    <lineage>
        <taxon>Bacteria</taxon>
        <taxon>Bacillati</taxon>
        <taxon>Cyanobacteriota</taxon>
        <taxon>Cyanophyceae</taxon>
        <taxon>Oscillatoriophycideae</taxon>
        <taxon>Chroococcales</taxon>
        <taxon>Microcystaceae</taxon>
        <taxon>Microcystis</taxon>
    </lineage>
</organism>
<proteinExistence type="predicted"/>
<sequence length="79" mass="9012">MILNPVIKNWLFIPPFAFCRSAVLIYSLYSTDLVLFRHPTGIGGGQEISLLGVYQNVRRQIRADRENSGIERSRYSIPS</sequence>
<protein>
    <submittedName>
        <fullName evidence="1">Uncharacterized protein</fullName>
    </submittedName>
</protein>
<dbReference type="Proteomes" id="UP000256873">
    <property type="component" value="Unassembled WGS sequence"/>
</dbReference>
<name>A0A3E0KZK3_9CHRO</name>
<accession>A0A3E0KZK3</accession>
<dbReference type="AlphaFoldDB" id="A0A3E0KZK3"/>
<gene>
    <name evidence="1" type="ORF">DWQ54_19820</name>
</gene>
<dbReference type="EMBL" id="QQWC01000005">
    <property type="protein sequence ID" value="REJ40524.1"/>
    <property type="molecule type" value="Genomic_DNA"/>
</dbReference>
<evidence type="ECO:0000313" key="1">
    <source>
        <dbReference type="EMBL" id="REJ40524.1"/>
    </source>
</evidence>
<reference evidence="1 2" key="1">
    <citation type="submission" date="2017-10" db="EMBL/GenBank/DDBJ databases">
        <title>A large-scale comparative metagenomic study reveals the eutrophication-driven functional interactions in six Microcystis-epibionts communities.</title>
        <authorList>
            <person name="Li Q."/>
            <person name="Lin F."/>
        </authorList>
    </citation>
    <scope>NUCLEOTIDE SEQUENCE [LARGE SCALE GENOMIC DNA]</scope>
    <source>
        <strain evidence="1">TF09</strain>
    </source>
</reference>
<evidence type="ECO:0000313" key="2">
    <source>
        <dbReference type="Proteomes" id="UP000256873"/>
    </source>
</evidence>